<reference evidence="2 3" key="2">
    <citation type="submission" date="2016-06" db="EMBL/GenBank/DDBJ databases">
        <title>Pedobacter psychrophilus sp. nov., isolated from Antarctic fragmentary rock.</title>
        <authorList>
            <person name="Svec P."/>
        </authorList>
    </citation>
    <scope>NUCLEOTIDE SEQUENCE [LARGE SCALE GENOMIC DNA]</scope>
    <source>
        <strain evidence="2 3">CCM 8644</strain>
    </source>
</reference>
<comment type="caution">
    <text evidence="2">The sequence shown here is derived from an EMBL/GenBank/DDBJ whole genome shotgun (WGS) entry which is preliminary data.</text>
</comment>
<proteinExistence type="predicted"/>
<dbReference type="InterPro" id="IPR007345">
    <property type="entry name" value="Polysacch_pyruvyl_Trfase"/>
</dbReference>
<accession>A0A179DG73</accession>
<gene>
    <name evidence="2" type="ORF">A5893_09450</name>
</gene>
<dbReference type="EMBL" id="LWHJ01000027">
    <property type="protein sequence ID" value="OAQ39792.1"/>
    <property type="molecule type" value="Genomic_DNA"/>
</dbReference>
<name>A0A179DG73_9SPHI</name>
<organism evidence="2 3">
    <name type="scientific">Pedobacter psychrophilus</name>
    <dbReference type="NCBI Taxonomy" id="1826909"/>
    <lineage>
        <taxon>Bacteria</taxon>
        <taxon>Pseudomonadati</taxon>
        <taxon>Bacteroidota</taxon>
        <taxon>Sphingobacteriia</taxon>
        <taxon>Sphingobacteriales</taxon>
        <taxon>Sphingobacteriaceae</taxon>
        <taxon>Pedobacter</taxon>
    </lineage>
</organism>
<evidence type="ECO:0000259" key="1">
    <source>
        <dbReference type="Pfam" id="PF04230"/>
    </source>
</evidence>
<reference evidence="2 3" key="1">
    <citation type="submission" date="2016-04" db="EMBL/GenBank/DDBJ databases">
        <authorList>
            <person name="Evans L.H."/>
            <person name="Alamgir A."/>
            <person name="Owens N."/>
            <person name="Weber N.D."/>
            <person name="Virtaneva K."/>
            <person name="Barbian K."/>
            <person name="Babar A."/>
            <person name="Rosenke K."/>
        </authorList>
    </citation>
    <scope>NUCLEOTIDE SEQUENCE [LARGE SCALE GENOMIC DNA]</scope>
    <source>
        <strain evidence="2 3">CCM 8644</strain>
    </source>
</reference>
<evidence type="ECO:0000313" key="2">
    <source>
        <dbReference type="EMBL" id="OAQ39792.1"/>
    </source>
</evidence>
<dbReference type="Proteomes" id="UP000078459">
    <property type="component" value="Unassembled WGS sequence"/>
</dbReference>
<evidence type="ECO:0000313" key="3">
    <source>
        <dbReference type="Proteomes" id="UP000078459"/>
    </source>
</evidence>
<dbReference type="STRING" id="1826909.A5893_09450"/>
<sequence>MNPNRRDFIKSVSIAAIVTLITKDLSSYAKTSPQILLRSGWQIENIGDISHTPGLLHLLEIYIPNAIVTFWPHYHYLPKEEVDMLKCRFPKLKIVEGILIADGVASTSDLDLAINQSDFFLHCSGPATIGWAEALAFKKRTGKSYGVYGVTYGLYGVPEKEMLSDAAFVYFRDSVSLAKANEDGVKARITGFAPDAAFAFDIENKEKANQFLKENQLETKQFLCCIPKHRATPVWLHEQKNKPFDAQKNARNEAMMEHDHLPMRQAIIEVVRKTQLKVLIVAEDITQVELGKKEIYDKLPADIQKRVVWRSQFWMPDEALSVYKQSAGMFSNEMHSPILCIGHGIPALVCRWAEQSSKGAMWRDIGLGDWLFNFDVEEEVKLLVPQVLDMALNPIAFFEKAIKAQQRVKEFQKITMSLVKDVLN</sequence>
<protein>
    <recommendedName>
        <fullName evidence="1">Polysaccharide pyruvyl transferase domain-containing protein</fullName>
    </recommendedName>
</protein>
<keyword evidence="3" id="KW-1185">Reference proteome</keyword>
<dbReference type="RefSeq" id="WP_068822408.1">
    <property type="nucleotide sequence ID" value="NZ_LWHJ01000027.1"/>
</dbReference>
<feature type="domain" description="Polysaccharide pyruvyl transferase" evidence="1">
    <location>
        <begin position="45"/>
        <end position="352"/>
    </location>
</feature>
<dbReference type="AlphaFoldDB" id="A0A179DG73"/>
<dbReference type="Pfam" id="PF04230">
    <property type="entry name" value="PS_pyruv_trans"/>
    <property type="match status" value="1"/>
</dbReference>
<dbReference type="OrthoDB" id="1437686at2"/>